<reference evidence="1 2" key="1">
    <citation type="submission" date="2018-09" db="EMBL/GenBank/DDBJ databases">
        <authorList>
            <person name="Livingstone P.G."/>
            <person name="Whitworth D.E."/>
        </authorList>
    </citation>
    <scope>NUCLEOTIDE SEQUENCE [LARGE SCALE GENOMIC DNA]</scope>
    <source>
        <strain evidence="1 2">CA031B</strain>
    </source>
</reference>
<sequence>AEPDVSSDLPPCPVDAIDTATGTTEVTLWYQLSGNADDVLKAMVADYNASQTKVKVTAEEQGASYDELLNKYTQAIPSSDLPDIVVAEDTNTQFLIDSGTVLPAQACFDAAGVSTDQFNPASVNHYSTDGALWPGTVSTSDLLTYYNKNHL</sequence>
<feature type="non-terminal residue" evidence="1">
    <location>
        <position position="151"/>
    </location>
</feature>
<evidence type="ECO:0000313" key="2">
    <source>
        <dbReference type="Proteomes" id="UP000278907"/>
    </source>
</evidence>
<feature type="non-terminal residue" evidence="1">
    <location>
        <position position="1"/>
    </location>
</feature>
<name>A0ABX9Q2Q2_9BACT</name>
<dbReference type="RefSeq" id="WP_120631112.1">
    <property type="nucleotide sequence ID" value="NZ_RAWI01000998.1"/>
</dbReference>
<dbReference type="EMBL" id="RAWI01000998">
    <property type="protein sequence ID" value="RKH83131.1"/>
    <property type="molecule type" value="Genomic_DNA"/>
</dbReference>
<dbReference type="Pfam" id="PF13416">
    <property type="entry name" value="SBP_bac_8"/>
    <property type="match status" value="1"/>
</dbReference>
<protein>
    <submittedName>
        <fullName evidence="1">Extracellular solute-binding protein</fullName>
    </submittedName>
</protein>
<accession>A0ABX9Q2Q2</accession>
<evidence type="ECO:0000313" key="1">
    <source>
        <dbReference type="EMBL" id="RKH83131.1"/>
    </source>
</evidence>
<dbReference type="SUPFAM" id="SSF53850">
    <property type="entry name" value="Periplasmic binding protein-like II"/>
    <property type="match status" value="1"/>
</dbReference>
<comment type="caution">
    <text evidence="1">The sequence shown here is derived from an EMBL/GenBank/DDBJ whole genome shotgun (WGS) entry which is preliminary data.</text>
</comment>
<keyword evidence="2" id="KW-1185">Reference proteome</keyword>
<gene>
    <name evidence="1" type="ORF">D7Y13_42790</name>
</gene>
<dbReference type="Proteomes" id="UP000278907">
    <property type="component" value="Unassembled WGS sequence"/>
</dbReference>
<proteinExistence type="predicted"/>
<dbReference type="InterPro" id="IPR006059">
    <property type="entry name" value="SBP"/>
</dbReference>
<dbReference type="Gene3D" id="3.40.190.10">
    <property type="entry name" value="Periplasmic binding protein-like II"/>
    <property type="match status" value="2"/>
</dbReference>
<organism evidence="1 2">
    <name type="scientific">Corallococcus praedator</name>
    <dbReference type="NCBI Taxonomy" id="2316724"/>
    <lineage>
        <taxon>Bacteria</taxon>
        <taxon>Pseudomonadati</taxon>
        <taxon>Myxococcota</taxon>
        <taxon>Myxococcia</taxon>
        <taxon>Myxococcales</taxon>
        <taxon>Cystobacterineae</taxon>
        <taxon>Myxococcaceae</taxon>
        <taxon>Corallococcus</taxon>
    </lineage>
</organism>